<dbReference type="EMBL" id="VUNC01000002">
    <property type="protein sequence ID" value="MST72353.1"/>
    <property type="molecule type" value="Genomic_DNA"/>
</dbReference>
<reference evidence="1 2" key="1">
    <citation type="submission" date="2019-08" db="EMBL/GenBank/DDBJ databases">
        <title>In-depth cultivation of the pig gut microbiome towards novel bacterial diversity and tailored functional studies.</title>
        <authorList>
            <person name="Wylensek D."/>
            <person name="Hitch T.C.A."/>
            <person name="Clavel T."/>
        </authorList>
    </citation>
    <scope>NUCLEOTIDE SEQUENCE [LARGE SCALE GENOMIC DNA]</scope>
    <source>
        <strain evidence="1 2">CA-Schmier-601-WT-1</strain>
    </source>
</reference>
<gene>
    <name evidence="1" type="ORF">FYJ68_04420</name>
</gene>
<evidence type="ECO:0000313" key="1">
    <source>
        <dbReference type="EMBL" id="MST72353.1"/>
    </source>
</evidence>
<dbReference type="RefSeq" id="WP_154434329.1">
    <property type="nucleotide sequence ID" value="NZ_VUNC01000002.1"/>
</dbReference>
<sequence>MDAYNLTPDEFVIMGTNRASLLSGSGTDDLREVVLTNKNLILVAEVDQGLFHGKRRMVKRCPLDQLPDDNGVPQVIVSKSGSDFLLNAMFGSEPVRLVMRGVPRVKAQRWADAISMAATGDLAGIDTNAVGRESAVGMIDQAREALGIRPKRDRAKAEPTRPQMVTTRCRGCHAPLTGRAGQVVTCPYCDTKQTL</sequence>
<accession>A0A6N7XDG4</accession>
<dbReference type="Proteomes" id="UP000469325">
    <property type="component" value="Unassembled WGS sequence"/>
</dbReference>
<proteinExistence type="predicted"/>
<name>A0A6N7XDG4_9ACTN</name>
<evidence type="ECO:0000313" key="2">
    <source>
        <dbReference type="Proteomes" id="UP000469325"/>
    </source>
</evidence>
<keyword evidence="2" id="KW-1185">Reference proteome</keyword>
<dbReference type="AlphaFoldDB" id="A0A6N7XDG4"/>
<protein>
    <submittedName>
        <fullName evidence="1">Uncharacterized protein</fullName>
    </submittedName>
</protein>
<organism evidence="1 2">
    <name type="scientific">Olsenella porci</name>
    <dbReference type="NCBI Taxonomy" id="2652279"/>
    <lineage>
        <taxon>Bacteria</taxon>
        <taxon>Bacillati</taxon>
        <taxon>Actinomycetota</taxon>
        <taxon>Coriobacteriia</taxon>
        <taxon>Coriobacteriales</taxon>
        <taxon>Atopobiaceae</taxon>
        <taxon>Olsenella</taxon>
    </lineage>
</organism>
<comment type="caution">
    <text evidence="1">The sequence shown here is derived from an EMBL/GenBank/DDBJ whole genome shotgun (WGS) entry which is preliminary data.</text>
</comment>